<dbReference type="InterPro" id="IPR011051">
    <property type="entry name" value="RmlC_Cupin_sf"/>
</dbReference>
<keyword evidence="2" id="KW-0479">Metal-binding</keyword>
<dbReference type="CDD" id="cd02910">
    <property type="entry name" value="cupin_Yhhw_N"/>
    <property type="match status" value="1"/>
</dbReference>
<name>A0A0H4WVK2_9BACT</name>
<evidence type="ECO:0000259" key="4">
    <source>
        <dbReference type="Pfam" id="PF02678"/>
    </source>
</evidence>
<dbReference type="RefSeq" id="WP_002638644.1">
    <property type="nucleotide sequence ID" value="NZ_CP012109.1"/>
</dbReference>
<dbReference type="InterPro" id="IPR014710">
    <property type="entry name" value="RmlC-like_jellyroll"/>
</dbReference>
<dbReference type="GO" id="GO:0046872">
    <property type="term" value="F:metal ion binding"/>
    <property type="evidence" value="ECO:0007669"/>
    <property type="project" value="UniProtKB-KW"/>
</dbReference>
<dbReference type="PIRSF" id="PIRSF006232">
    <property type="entry name" value="Pirin"/>
    <property type="match status" value="1"/>
</dbReference>
<dbReference type="KEGG" id="mym:A176_002545"/>
<sequence>MIAIRPSEARGHANHGWLDSHHTFSFASYYDPDFMGFRALRVINEDRVAPHEGFDTHPHRDMEIITYPLSGAIAHRDSTGGEGLLRAGEVQRMTAGTGVLHSEMNGANENLHFLQIWIIPDRRGLTPSYEQKAFTEAERQGRWRVVVSPDARDGSLTVHQDVVLHATLLGKGEQAEYTLAPGRHVWLQVARGKGTFNGVEVKAGDGVAVAEESKLVLTASEPIEALLFDLA</sequence>
<feature type="binding site" evidence="2">
    <location>
        <position position="103"/>
    </location>
    <ligand>
        <name>Fe cation</name>
        <dbReference type="ChEBI" id="CHEBI:24875"/>
    </ligand>
</feature>
<feature type="domain" description="Quercetin 2,3-dioxygenase C-terminal cupin" evidence="5">
    <location>
        <begin position="145"/>
        <end position="230"/>
    </location>
</feature>
<dbReference type="eggNOG" id="COG1741">
    <property type="taxonomic scope" value="Bacteria"/>
</dbReference>
<dbReference type="InterPro" id="IPR012093">
    <property type="entry name" value="Pirin"/>
</dbReference>
<dbReference type="InterPro" id="IPR003829">
    <property type="entry name" value="Pirin_N_dom"/>
</dbReference>
<evidence type="ECO:0000256" key="3">
    <source>
        <dbReference type="RuleBase" id="RU003457"/>
    </source>
</evidence>
<dbReference type="EMBL" id="CP012109">
    <property type="protein sequence ID" value="AKQ65633.1"/>
    <property type="molecule type" value="Genomic_DNA"/>
</dbReference>
<organism evidence="6 7">
    <name type="scientific">Pseudomyxococcus hansupus</name>
    <dbReference type="NCBI Taxonomy" id="1297742"/>
    <lineage>
        <taxon>Bacteria</taxon>
        <taxon>Pseudomonadati</taxon>
        <taxon>Myxococcota</taxon>
        <taxon>Myxococcia</taxon>
        <taxon>Myxococcales</taxon>
        <taxon>Cystobacterineae</taxon>
        <taxon>Myxococcaceae</taxon>
        <taxon>Pseudomyxococcus</taxon>
    </lineage>
</organism>
<feature type="binding site" evidence="2">
    <location>
        <position position="57"/>
    </location>
    <ligand>
        <name>Fe cation</name>
        <dbReference type="ChEBI" id="CHEBI:24875"/>
    </ligand>
</feature>
<dbReference type="AlphaFoldDB" id="A0A0H4WVK2"/>
<dbReference type="Gene3D" id="2.60.120.10">
    <property type="entry name" value="Jelly Rolls"/>
    <property type="match status" value="2"/>
</dbReference>
<dbReference type="Pfam" id="PF17954">
    <property type="entry name" value="Pirin_C_2"/>
    <property type="match status" value="1"/>
</dbReference>
<comment type="cofactor">
    <cofactor evidence="2">
        <name>Fe cation</name>
        <dbReference type="ChEBI" id="CHEBI:24875"/>
    </cofactor>
    <text evidence="2">Binds 1 Fe cation per subunit.</text>
</comment>
<dbReference type="PANTHER" id="PTHR43212">
    <property type="entry name" value="QUERCETIN 2,3-DIOXYGENASE"/>
    <property type="match status" value="1"/>
</dbReference>
<feature type="binding site" evidence="2">
    <location>
        <position position="101"/>
    </location>
    <ligand>
        <name>Fe cation</name>
        <dbReference type="ChEBI" id="CHEBI:24875"/>
    </ligand>
</feature>
<reference evidence="6 7" key="1">
    <citation type="journal article" date="2016" name="PLoS ONE">
        <title>Complete Genome Sequence and Comparative Genomics of a Novel Myxobacterium Myxococcus hansupus.</title>
        <authorList>
            <person name="Sharma G."/>
            <person name="Narwani T."/>
            <person name="Subramanian S."/>
        </authorList>
    </citation>
    <scope>NUCLEOTIDE SEQUENCE [LARGE SCALE GENOMIC DNA]</scope>
    <source>
        <strain evidence="7">mixupus</strain>
    </source>
</reference>
<proteinExistence type="inferred from homology"/>
<evidence type="ECO:0000259" key="5">
    <source>
        <dbReference type="Pfam" id="PF17954"/>
    </source>
</evidence>
<dbReference type="Pfam" id="PF02678">
    <property type="entry name" value="Pirin"/>
    <property type="match status" value="1"/>
</dbReference>
<dbReference type="InterPro" id="IPR041602">
    <property type="entry name" value="Quercetinase_C"/>
</dbReference>
<feature type="domain" description="Pirin N-terminal" evidence="4">
    <location>
        <begin position="7"/>
        <end position="118"/>
    </location>
</feature>
<evidence type="ECO:0000313" key="6">
    <source>
        <dbReference type="EMBL" id="AKQ65633.1"/>
    </source>
</evidence>
<dbReference type="PATRIC" id="fig|1297742.4.peg.2570"/>
<evidence type="ECO:0000313" key="7">
    <source>
        <dbReference type="Proteomes" id="UP000009026"/>
    </source>
</evidence>
<protein>
    <submittedName>
        <fullName evidence="6">Pirin</fullName>
    </submittedName>
</protein>
<accession>A0A0H4WVK2</accession>
<dbReference type="CDD" id="cd20311">
    <property type="entry name" value="cupin_Yhhw_C"/>
    <property type="match status" value="1"/>
</dbReference>
<feature type="binding site" evidence="2">
    <location>
        <position position="59"/>
    </location>
    <ligand>
        <name>Fe cation</name>
        <dbReference type="ChEBI" id="CHEBI:24875"/>
    </ligand>
</feature>
<evidence type="ECO:0000256" key="2">
    <source>
        <dbReference type="PIRSR" id="PIRSR006232-1"/>
    </source>
</evidence>
<dbReference type="SUPFAM" id="SSF51182">
    <property type="entry name" value="RmlC-like cupins"/>
    <property type="match status" value="1"/>
</dbReference>
<dbReference type="Proteomes" id="UP000009026">
    <property type="component" value="Chromosome"/>
</dbReference>
<comment type="similarity">
    <text evidence="1 3">Belongs to the pirin family.</text>
</comment>
<keyword evidence="7" id="KW-1185">Reference proteome</keyword>
<evidence type="ECO:0000256" key="1">
    <source>
        <dbReference type="ARBA" id="ARBA00008416"/>
    </source>
</evidence>
<gene>
    <name evidence="6" type="ORF">A176_002545</name>
</gene>
<dbReference type="STRING" id="1297742.A176_002545"/>
<keyword evidence="2" id="KW-0408">Iron</keyword>
<dbReference type="OrthoDB" id="9780903at2"/>
<dbReference type="PANTHER" id="PTHR43212:SF3">
    <property type="entry name" value="QUERCETIN 2,3-DIOXYGENASE"/>
    <property type="match status" value="1"/>
</dbReference>